<accession>A0A8H7TFV6</accession>
<comment type="caution">
    <text evidence="1">The sequence shown here is derived from an EMBL/GenBank/DDBJ whole genome shotgun (WGS) entry which is preliminary data.</text>
</comment>
<gene>
    <name evidence="1" type="ORF">IFR04_008777</name>
</gene>
<evidence type="ECO:0000313" key="1">
    <source>
        <dbReference type="EMBL" id="KAG4418116.1"/>
    </source>
</evidence>
<proteinExistence type="predicted"/>
<dbReference type="AlphaFoldDB" id="A0A8H7TFV6"/>
<protein>
    <submittedName>
        <fullName evidence="1">Uncharacterized protein</fullName>
    </submittedName>
</protein>
<dbReference type="EMBL" id="JAFJYH010000137">
    <property type="protein sequence ID" value="KAG4418116.1"/>
    <property type="molecule type" value="Genomic_DNA"/>
</dbReference>
<sequence length="62" mass="6579">MGLVQASIILTGVMASIDNTYDAALDTIISIVDIFTTITASIGFTIPFEHDFPSRYGLAVGI</sequence>
<reference evidence="1" key="1">
    <citation type="submission" date="2021-02" db="EMBL/GenBank/DDBJ databases">
        <title>Genome sequence Cadophora malorum strain M34.</title>
        <authorList>
            <person name="Stefanovic E."/>
            <person name="Vu D."/>
            <person name="Scully C."/>
            <person name="Dijksterhuis J."/>
            <person name="Roader J."/>
            <person name="Houbraken J."/>
        </authorList>
    </citation>
    <scope>NUCLEOTIDE SEQUENCE</scope>
    <source>
        <strain evidence="1">M34</strain>
    </source>
</reference>
<evidence type="ECO:0000313" key="2">
    <source>
        <dbReference type="Proteomes" id="UP000664132"/>
    </source>
</evidence>
<dbReference type="Proteomes" id="UP000664132">
    <property type="component" value="Unassembled WGS sequence"/>
</dbReference>
<organism evidence="1 2">
    <name type="scientific">Cadophora malorum</name>
    <dbReference type="NCBI Taxonomy" id="108018"/>
    <lineage>
        <taxon>Eukaryota</taxon>
        <taxon>Fungi</taxon>
        <taxon>Dikarya</taxon>
        <taxon>Ascomycota</taxon>
        <taxon>Pezizomycotina</taxon>
        <taxon>Leotiomycetes</taxon>
        <taxon>Helotiales</taxon>
        <taxon>Ploettnerulaceae</taxon>
        <taxon>Cadophora</taxon>
    </lineage>
</organism>
<keyword evidence="2" id="KW-1185">Reference proteome</keyword>
<name>A0A8H7TFV6_9HELO</name>